<dbReference type="EnsemblMetazoa" id="PPA35494.1">
    <property type="protein sequence ID" value="PPA35494.1"/>
    <property type="gene ID" value="WBGene00273863"/>
</dbReference>
<reference evidence="3" key="2">
    <citation type="submission" date="2022-06" db="UniProtKB">
        <authorList>
            <consortium name="EnsemblMetazoa"/>
        </authorList>
    </citation>
    <scope>IDENTIFICATION</scope>
    <source>
        <strain evidence="3">PS312</strain>
    </source>
</reference>
<name>A0A2A6B9P6_PRIPA</name>
<keyword evidence="4" id="KW-1185">Reference proteome</keyword>
<organism evidence="3 4">
    <name type="scientific">Pristionchus pacificus</name>
    <name type="common">Parasitic nematode worm</name>
    <dbReference type="NCBI Taxonomy" id="54126"/>
    <lineage>
        <taxon>Eukaryota</taxon>
        <taxon>Metazoa</taxon>
        <taxon>Ecdysozoa</taxon>
        <taxon>Nematoda</taxon>
        <taxon>Chromadorea</taxon>
        <taxon>Rhabditida</taxon>
        <taxon>Rhabditina</taxon>
        <taxon>Diplogasteromorpha</taxon>
        <taxon>Diplogasteroidea</taxon>
        <taxon>Neodiplogasteridae</taxon>
        <taxon>Pristionchus</taxon>
    </lineage>
</organism>
<sequence>MRRTHPMLAKSHRAVARISSTVRGGRHALSQVPGLSFRGRRPQARNGCAVPGRLAEPYIKFSLSSIAVDDPTTECATARLIVWRSMDGRASSTTSSENGRDERTVCWPQDTQNGPASKLHRRDRLEVCRSDKYRLASNATSEFRSNLHPPGPHLPPPITRSICLPSPVSSNGLFRCSSSCSHRDHPARFRSCSFVASATGIDPSRGLSHRHSRENRRLLVSSHIEMRLPSLPISATSSSPLQGLSVPLPSLSRLDASSPSFLPRLISSRRGYTPFIHCLLFFSAVVDVIVVIVDANVFHRTSKCSC</sequence>
<dbReference type="AlphaFoldDB" id="A0A2A6B9P6"/>
<protein>
    <submittedName>
        <fullName evidence="3">Uncharacterized protein</fullName>
    </submittedName>
</protein>
<gene>
    <name evidence="3" type="primary">WBGene00273863</name>
</gene>
<proteinExistence type="predicted"/>
<keyword evidence="2" id="KW-1133">Transmembrane helix</keyword>
<dbReference type="Proteomes" id="UP000005239">
    <property type="component" value="Unassembled WGS sequence"/>
</dbReference>
<reference evidence="4" key="1">
    <citation type="journal article" date="2008" name="Nat. Genet.">
        <title>The Pristionchus pacificus genome provides a unique perspective on nematode lifestyle and parasitism.</title>
        <authorList>
            <person name="Dieterich C."/>
            <person name="Clifton S.W."/>
            <person name="Schuster L.N."/>
            <person name="Chinwalla A."/>
            <person name="Delehaunty K."/>
            <person name="Dinkelacker I."/>
            <person name="Fulton L."/>
            <person name="Fulton R."/>
            <person name="Godfrey J."/>
            <person name="Minx P."/>
            <person name="Mitreva M."/>
            <person name="Roeseler W."/>
            <person name="Tian H."/>
            <person name="Witte H."/>
            <person name="Yang S.P."/>
            <person name="Wilson R.K."/>
            <person name="Sommer R.J."/>
        </authorList>
    </citation>
    <scope>NUCLEOTIDE SEQUENCE [LARGE SCALE GENOMIC DNA]</scope>
    <source>
        <strain evidence="4">PS312</strain>
    </source>
</reference>
<evidence type="ECO:0000313" key="3">
    <source>
        <dbReference type="EnsemblMetazoa" id="PPA35494.1"/>
    </source>
</evidence>
<accession>A0A8R1ULY0</accession>
<accession>A0A2A6B9P6</accession>
<feature type="transmembrane region" description="Helical" evidence="2">
    <location>
        <begin position="272"/>
        <end position="293"/>
    </location>
</feature>
<keyword evidence="2" id="KW-0812">Transmembrane</keyword>
<keyword evidence="2" id="KW-0472">Membrane</keyword>
<evidence type="ECO:0000256" key="2">
    <source>
        <dbReference type="SAM" id="Phobius"/>
    </source>
</evidence>
<evidence type="ECO:0000256" key="1">
    <source>
        <dbReference type="SAM" id="MobiDB-lite"/>
    </source>
</evidence>
<evidence type="ECO:0000313" key="4">
    <source>
        <dbReference type="Proteomes" id="UP000005239"/>
    </source>
</evidence>
<feature type="region of interest" description="Disordered" evidence="1">
    <location>
        <begin position="88"/>
        <end position="119"/>
    </location>
</feature>